<dbReference type="EMBL" id="AJIL01000160">
    <property type="protein sequence ID" value="KNE92594.1"/>
    <property type="molecule type" value="Genomic_DNA"/>
</dbReference>
<name>A0A0L0V0R5_9BASI</name>
<evidence type="ECO:0000256" key="1">
    <source>
        <dbReference type="SAM" id="MobiDB-lite"/>
    </source>
</evidence>
<proteinExistence type="predicted"/>
<evidence type="ECO:0008006" key="4">
    <source>
        <dbReference type="Google" id="ProtNLM"/>
    </source>
</evidence>
<dbReference type="InterPro" id="IPR053094">
    <property type="entry name" value="Zinc_metalloprotease_ZmpB"/>
</dbReference>
<reference evidence="3" key="1">
    <citation type="submission" date="2014-03" db="EMBL/GenBank/DDBJ databases">
        <title>The Genome Sequence of Puccinia striiformis f. sp. tritici PST-78.</title>
        <authorList>
            <consortium name="The Broad Institute Genome Sequencing Platform"/>
            <person name="Cuomo C."/>
            <person name="Hulbert S."/>
            <person name="Chen X."/>
            <person name="Walker B."/>
            <person name="Young S.K."/>
            <person name="Zeng Q."/>
            <person name="Gargeya S."/>
            <person name="Fitzgerald M."/>
            <person name="Haas B."/>
            <person name="Abouelleil A."/>
            <person name="Alvarado L."/>
            <person name="Arachchi H.M."/>
            <person name="Berlin A.M."/>
            <person name="Chapman S.B."/>
            <person name="Goldberg J."/>
            <person name="Griggs A."/>
            <person name="Gujja S."/>
            <person name="Hansen M."/>
            <person name="Howarth C."/>
            <person name="Imamovic A."/>
            <person name="Larimer J."/>
            <person name="McCowan C."/>
            <person name="Montmayeur A."/>
            <person name="Murphy C."/>
            <person name="Neiman D."/>
            <person name="Pearson M."/>
            <person name="Priest M."/>
            <person name="Roberts A."/>
            <person name="Saif S."/>
            <person name="Shea T."/>
            <person name="Sisk P."/>
            <person name="Sykes S."/>
            <person name="Wortman J."/>
            <person name="Nusbaum C."/>
            <person name="Birren B."/>
        </authorList>
    </citation>
    <scope>NUCLEOTIDE SEQUENCE [LARGE SCALE GENOMIC DNA]</scope>
    <source>
        <strain evidence="3">race PST-78</strain>
    </source>
</reference>
<feature type="region of interest" description="Disordered" evidence="1">
    <location>
        <begin position="1"/>
        <end position="91"/>
    </location>
</feature>
<accession>A0A0L0V0R5</accession>
<gene>
    <name evidence="2" type="ORF">PSTG_14027</name>
</gene>
<feature type="region of interest" description="Disordered" evidence="1">
    <location>
        <begin position="347"/>
        <end position="387"/>
    </location>
</feature>
<keyword evidence="3" id="KW-1185">Reference proteome</keyword>
<feature type="compositionally biased region" description="Polar residues" evidence="1">
    <location>
        <begin position="58"/>
        <end position="70"/>
    </location>
</feature>
<dbReference type="OrthoDB" id="2509730at2759"/>
<comment type="caution">
    <text evidence="2">The sequence shown here is derived from an EMBL/GenBank/DDBJ whole genome shotgun (WGS) entry which is preliminary data.</text>
</comment>
<dbReference type="AlphaFoldDB" id="A0A0L0V0R5"/>
<organism evidence="2 3">
    <name type="scientific">Puccinia striiformis f. sp. tritici PST-78</name>
    <dbReference type="NCBI Taxonomy" id="1165861"/>
    <lineage>
        <taxon>Eukaryota</taxon>
        <taxon>Fungi</taxon>
        <taxon>Dikarya</taxon>
        <taxon>Basidiomycota</taxon>
        <taxon>Pucciniomycotina</taxon>
        <taxon>Pucciniomycetes</taxon>
        <taxon>Pucciniales</taxon>
        <taxon>Pucciniaceae</taxon>
        <taxon>Puccinia</taxon>
    </lineage>
</organism>
<dbReference type="PANTHER" id="PTHR48193">
    <property type="entry name" value="ZINC METALLOPROTEASE ZMPB-RELATED"/>
    <property type="match status" value="1"/>
</dbReference>
<dbReference type="PANTHER" id="PTHR48193:SF2">
    <property type="entry name" value="ZINC METALLOPROTEASE ZMPB"/>
    <property type="match status" value="1"/>
</dbReference>
<sequence length="827" mass="90558">MAPVTRNGASSSNAGSPVKKPNGSLHKNAEVADTAGQLFGGSFTGPEAQDALNRILERSSQVDLTPQGDSGQPERGFGGLQEARDLPDSSNSALNVPMELDATLGGTSNPALADLDPTLQGSVGKEIPTPFTQVDFVQDGRSHEVGNPAASAKESHLSGVDLTGVGIAASETTLEAAQVPALSATATLEELKQMYTSYAATKESIEKSIEGHSGSTAPYLKVFMNTTLKGLNAFLVECKKRIDSADSNQDMDLSIIDLTLDDDELEVIRPLKRKRTPFSSIKFKKGARNHASLPFLDLQTNAGSRCSGAPSAAPLFKPSTPPEVSGDSSDEIADEELEEVICAPNDSAARAQRTSPPPTPSIQPGQAPVVSPPPTTQPADQTQEVCEGEADREAKRTCRKYMPTDTPSHSGLLVSEDPVLQTLDACAVRSAIEWLKNKRKDVTQLFLPMIQPIMARKLEQYESNGGFKVASFKILKSSPELVLLSKQAKTKEFASVIQCTPNLLQISAQGLFFHDRVINFANMKALVELKDEPSTEASWNTLIQLMMQSSTSKSESYHAEEKIIALAVNRLHSLLYQCLDPFHKNIPMDITAKDYDDELEESLTFICTKVDFLNTGAMATANVKGNGLHFLQKKMWETLVALLLMQYSLWRDMKIKSLAVDPSKTKGVPAAAKRAVAADLAKKGKKAFEKESDIKDLWAKAGKVMTAKEWGRFRQTCMASAAVFFAFGPVGWWTGLNNINKYNNTSIWGVLNLAKHKHEYLKANEDTPRRLHHNSFKTDKPWENVEALMYSCFGELNIHIEYAREDQRPRVSWAGVTKIWEDKLEEK</sequence>
<evidence type="ECO:0000313" key="2">
    <source>
        <dbReference type="EMBL" id="KNE92594.1"/>
    </source>
</evidence>
<feature type="region of interest" description="Disordered" evidence="1">
    <location>
        <begin position="303"/>
        <end position="331"/>
    </location>
</feature>
<dbReference type="Proteomes" id="UP000054564">
    <property type="component" value="Unassembled WGS sequence"/>
</dbReference>
<protein>
    <recommendedName>
        <fullName evidence="4">Golgi to ER traffic-protein</fullName>
    </recommendedName>
</protein>
<evidence type="ECO:0000313" key="3">
    <source>
        <dbReference type="Proteomes" id="UP000054564"/>
    </source>
</evidence>